<reference evidence="1" key="1">
    <citation type="submission" date="2021-06" db="EMBL/GenBank/DDBJ databases">
        <title>Updating the genus Pseudomonas: Description of 43 new species and partition of the Pseudomonas putida group.</title>
        <authorList>
            <person name="Girard L."/>
            <person name="Lood C."/>
            <person name="Vandamme P."/>
            <person name="Rokni-Zadeh H."/>
            <person name="Van Noort V."/>
            <person name="Hofte M."/>
            <person name="Lavigne R."/>
            <person name="De Mot R."/>
        </authorList>
    </citation>
    <scope>NUCLEOTIDE SEQUENCE</scope>
    <source>
        <strain evidence="1">SWRI88</strain>
    </source>
</reference>
<organism evidence="1 2">
    <name type="scientific">Pseudomonas triticicola</name>
    <dbReference type="NCBI Taxonomy" id="2842345"/>
    <lineage>
        <taxon>Bacteria</taxon>
        <taxon>Pseudomonadati</taxon>
        <taxon>Pseudomonadota</taxon>
        <taxon>Gammaproteobacteria</taxon>
        <taxon>Pseudomonadales</taxon>
        <taxon>Pseudomonadaceae</taxon>
        <taxon>Pseudomonas</taxon>
    </lineage>
</organism>
<name>A0ABS6RTL0_9PSED</name>
<sequence>LERVDLVIRQDSDNDAEYYQYSQGQRVFKCHEWFTDKVRHFHQVRYLPGLEIRSKDNGEVLHIISVGNARCLHWAQRSAPIDDQIRYT</sequence>
<keyword evidence="2" id="KW-1185">Reference proteome</keyword>
<dbReference type="RefSeq" id="WP_217865413.1">
    <property type="nucleotide sequence ID" value="NZ_JAHSTX010000005.1"/>
</dbReference>
<proteinExistence type="predicted"/>
<comment type="caution">
    <text evidence="1">The sequence shown here is derived from an EMBL/GenBank/DDBJ whole genome shotgun (WGS) entry which is preliminary data.</text>
</comment>
<feature type="non-terminal residue" evidence="1">
    <location>
        <position position="1"/>
    </location>
</feature>
<dbReference type="Proteomes" id="UP001048763">
    <property type="component" value="Unassembled WGS sequence"/>
</dbReference>
<gene>
    <name evidence="1" type="ORF">KVG85_25865</name>
</gene>
<evidence type="ECO:0000313" key="2">
    <source>
        <dbReference type="Proteomes" id="UP001048763"/>
    </source>
</evidence>
<protein>
    <submittedName>
        <fullName evidence="1">Uncharacterized protein</fullName>
    </submittedName>
</protein>
<feature type="non-terminal residue" evidence="1">
    <location>
        <position position="88"/>
    </location>
</feature>
<dbReference type="EMBL" id="JAHSTX010000005">
    <property type="protein sequence ID" value="MBV4549529.1"/>
    <property type="molecule type" value="Genomic_DNA"/>
</dbReference>
<accession>A0ABS6RTL0</accession>
<evidence type="ECO:0000313" key="1">
    <source>
        <dbReference type="EMBL" id="MBV4549529.1"/>
    </source>
</evidence>